<evidence type="ECO:0000313" key="3">
    <source>
        <dbReference type="Proteomes" id="UP000305948"/>
    </source>
</evidence>
<keyword evidence="3" id="KW-1185">Reference proteome</keyword>
<sequence>MTRSSPKITKIFDISLQQEVIIVRPKAAKDSSFVPQDSYTIYMRDQCVTALIWPIRVLDSENTFWGHFAIMATSRVYRAYARHWQLLGSTPVPLFGNYAHHSSYCGITASTQGLIWCSTRTRHTMHFKLGCKHTHAGTALRWAAGVGLLFMFDFSASEFPLENKANICLPTSPRVYHEPSDSMRDYSTQGPDGTATPNPLPPRPCDQARALQQHEVTFRTVSDTSNSQTPRVWCYALWAAKPSLGRDLNLIDPDKIDKIYAVPLA</sequence>
<protein>
    <submittedName>
        <fullName evidence="2">Uncharacterized protein</fullName>
    </submittedName>
</protein>
<evidence type="ECO:0000313" key="2">
    <source>
        <dbReference type="EMBL" id="TFK57736.1"/>
    </source>
</evidence>
<dbReference type="AlphaFoldDB" id="A0A5C3NMN3"/>
<reference evidence="2 3" key="1">
    <citation type="journal article" date="2019" name="Nat. Ecol. Evol.">
        <title>Megaphylogeny resolves global patterns of mushroom evolution.</title>
        <authorList>
            <person name="Varga T."/>
            <person name="Krizsan K."/>
            <person name="Foldi C."/>
            <person name="Dima B."/>
            <person name="Sanchez-Garcia M."/>
            <person name="Sanchez-Ramirez S."/>
            <person name="Szollosi G.J."/>
            <person name="Szarkandi J.G."/>
            <person name="Papp V."/>
            <person name="Albert L."/>
            <person name="Andreopoulos W."/>
            <person name="Angelini C."/>
            <person name="Antonin V."/>
            <person name="Barry K.W."/>
            <person name="Bougher N.L."/>
            <person name="Buchanan P."/>
            <person name="Buyck B."/>
            <person name="Bense V."/>
            <person name="Catcheside P."/>
            <person name="Chovatia M."/>
            <person name="Cooper J."/>
            <person name="Damon W."/>
            <person name="Desjardin D."/>
            <person name="Finy P."/>
            <person name="Geml J."/>
            <person name="Haridas S."/>
            <person name="Hughes K."/>
            <person name="Justo A."/>
            <person name="Karasinski D."/>
            <person name="Kautmanova I."/>
            <person name="Kiss B."/>
            <person name="Kocsube S."/>
            <person name="Kotiranta H."/>
            <person name="LaButti K.M."/>
            <person name="Lechner B.E."/>
            <person name="Liimatainen K."/>
            <person name="Lipzen A."/>
            <person name="Lukacs Z."/>
            <person name="Mihaltcheva S."/>
            <person name="Morgado L.N."/>
            <person name="Niskanen T."/>
            <person name="Noordeloos M.E."/>
            <person name="Ohm R.A."/>
            <person name="Ortiz-Santana B."/>
            <person name="Ovrebo C."/>
            <person name="Racz N."/>
            <person name="Riley R."/>
            <person name="Savchenko A."/>
            <person name="Shiryaev A."/>
            <person name="Soop K."/>
            <person name="Spirin V."/>
            <person name="Szebenyi C."/>
            <person name="Tomsovsky M."/>
            <person name="Tulloss R.E."/>
            <person name="Uehling J."/>
            <person name="Grigoriev I.V."/>
            <person name="Vagvolgyi C."/>
            <person name="Papp T."/>
            <person name="Martin F.M."/>
            <person name="Miettinen O."/>
            <person name="Hibbett D.S."/>
            <person name="Nagy L.G."/>
        </authorList>
    </citation>
    <scope>NUCLEOTIDE SEQUENCE [LARGE SCALE GENOMIC DNA]</scope>
    <source>
        <strain evidence="2 3">OMC1185</strain>
    </source>
</reference>
<organism evidence="2 3">
    <name type="scientific">Heliocybe sulcata</name>
    <dbReference type="NCBI Taxonomy" id="5364"/>
    <lineage>
        <taxon>Eukaryota</taxon>
        <taxon>Fungi</taxon>
        <taxon>Dikarya</taxon>
        <taxon>Basidiomycota</taxon>
        <taxon>Agaricomycotina</taxon>
        <taxon>Agaricomycetes</taxon>
        <taxon>Gloeophyllales</taxon>
        <taxon>Gloeophyllaceae</taxon>
        <taxon>Heliocybe</taxon>
    </lineage>
</organism>
<feature type="compositionally biased region" description="Polar residues" evidence="1">
    <location>
        <begin position="185"/>
        <end position="197"/>
    </location>
</feature>
<gene>
    <name evidence="2" type="ORF">OE88DRAFT_1641297</name>
</gene>
<evidence type="ECO:0000256" key="1">
    <source>
        <dbReference type="SAM" id="MobiDB-lite"/>
    </source>
</evidence>
<feature type="region of interest" description="Disordered" evidence="1">
    <location>
        <begin position="179"/>
        <end position="201"/>
    </location>
</feature>
<dbReference type="Proteomes" id="UP000305948">
    <property type="component" value="Unassembled WGS sequence"/>
</dbReference>
<accession>A0A5C3NMN3</accession>
<proteinExistence type="predicted"/>
<dbReference type="EMBL" id="ML213503">
    <property type="protein sequence ID" value="TFK57736.1"/>
    <property type="molecule type" value="Genomic_DNA"/>
</dbReference>
<name>A0A5C3NMN3_9AGAM</name>